<protein>
    <recommendedName>
        <fullName evidence="12">Homeobox domain-containing protein</fullName>
    </recommendedName>
</protein>
<dbReference type="SMART" id="SM00389">
    <property type="entry name" value="HOX"/>
    <property type="match status" value="1"/>
</dbReference>
<evidence type="ECO:0000256" key="1">
    <source>
        <dbReference type="ARBA" id="ARBA00004123"/>
    </source>
</evidence>
<dbReference type="PROSITE" id="PS00027">
    <property type="entry name" value="HOMEOBOX_1"/>
    <property type="match status" value="1"/>
</dbReference>
<feature type="transmembrane region" description="Helical" evidence="11">
    <location>
        <begin position="427"/>
        <end position="451"/>
    </location>
</feature>
<dbReference type="Pfam" id="PF00046">
    <property type="entry name" value="Homeodomain"/>
    <property type="match status" value="1"/>
</dbReference>
<evidence type="ECO:0000313" key="13">
    <source>
        <dbReference type="EMBL" id="KAK2720487.1"/>
    </source>
</evidence>
<dbReference type="SUPFAM" id="SSF48652">
    <property type="entry name" value="Tetraspanin"/>
    <property type="match status" value="1"/>
</dbReference>
<dbReference type="Proteomes" id="UP001187531">
    <property type="component" value="Unassembled WGS sequence"/>
</dbReference>
<evidence type="ECO:0000256" key="3">
    <source>
        <dbReference type="ARBA" id="ARBA00022692"/>
    </source>
</evidence>
<feature type="transmembrane region" description="Helical" evidence="11">
    <location>
        <begin position="398"/>
        <end position="420"/>
    </location>
</feature>
<dbReference type="GO" id="GO:0003677">
    <property type="term" value="F:DNA binding"/>
    <property type="evidence" value="ECO:0007669"/>
    <property type="project" value="UniProtKB-UniRule"/>
</dbReference>
<feature type="transmembrane region" description="Helical" evidence="11">
    <location>
        <begin position="327"/>
        <end position="347"/>
    </location>
</feature>
<comment type="subcellular location">
    <subcellularLocation>
        <location evidence="2">Membrane</location>
        <topology evidence="2">Multi-pass membrane protein</topology>
    </subcellularLocation>
    <subcellularLocation>
        <location evidence="1 9 10">Nucleus</location>
    </subcellularLocation>
</comment>
<evidence type="ECO:0000256" key="2">
    <source>
        <dbReference type="ARBA" id="ARBA00004141"/>
    </source>
</evidence>
<keyword evidence="7 9" id="KW-0371">Homeobox</keyword>
<dbReference type="InterPro" id="IPR001356">
    <property type="entry name" value="HD"/>
</dbReference>
<dbReference type="GO" id="GO:0005634">
    <property type="term" value="C:nucleus"/>
    <property type="evidence" value="ECO:0007669"/>
    <property type="project" value="UniProtKB-SubCell"/>
</dbReference>
<keyword evidence="3 11" id="KW-0812">Transmembrane</keyword>
<evidence type="ECO:0000256" key="6">
    <source>
        <dbReference type="ARBA" id="ARBA00023136"/>
    </source>
</evidence>
<dbReference type="PANTHER" id="PTHR19282">
    <property type="entry name" value="TETRASPANIN"/>
    <property type="match status" value="1"/>
</dbReference>
<evidence type="ECO:0000256" key="7">
    <source>
        <dbReference type="ARBA" id="ARBA00023155"/>
    </source>
</evidence>
<evidence type="ECO:0000256" key="8">
    <source>
        <dbReference type="ARBA" id="ARBA00023242"/>
    </source>
</evidence>
<dbReference type="PRINTS" id="PR00259">
    <property type="entry name" value="TMFOUR"/>
</dbReference>
<dbReference type="InterPro" id="IPR017970">
    <property type="entry name" value="Homeobox_CS"/>
</dbReference>
<dbReference type="GO" id="GO:0005886">
    <property type="term" value="C:plasma membrane"/>
    <property type="evidence" value="ECO:0007669"/>
    <property type="project" value="TreeGrafter"/>
</dbReference>
<dbReference type="Gene3D" id="1.10.10.60">
    <property type="entry name" value="Homeodomain-like"/>
    <property type="match status" value="1"/>
</dbReference>
<dbReference type="EMBL" id="JAVRJZ010000007">
    <property type="protein sequence ID" value="KAK2720487.1"/>
    <property type="molecule type" value="Genomic_DNA"/>
</dbReference>
<evidence type="ECO:0000256" key="10">
    <source>
        <dbReference type="RuleBase" id="RU000682"/>
    </source>
</evidence>
<keyword evidence="14" id="KW-1185">Reference proteome</keyword>
<dbReference type="GO" id="GO:0000981">
    <property type="term" value="F:DNA-binding transcription factor activity, RNA polymerase II-specific"/>
    <property type="evidence" value="ECO:0007669"/>
    <property type="project" value="InterPro"/>
</dbReference>
<dbReference type="InterPro" id="IPR008952">
    <property type="entry name" value="Tetraspanin_EC2_sf"/>
</dbReference>
<name>A0AA88IES1_ARTSF</name>
<feature type="transmembrane region" description="Helical" evidence="11">
    <location>
        <begin position="359"/>
        <end position="378"/>
    </location>
</feature>
<comment type="caution">
    <text evidence="13">The sequence shown here is derived from an EMBL/GenBank/DDBJ whole genome shotgun (WGS) entry which is preliminary data.</text>
</comment>
<dbReference type="InterPro" id="IPR009057">
    <property type="entry name" value="Homeodomain-like_sf"/>
</dbReference>
<dbReference type="InterPro" id="IPR018499">
    <property type="entry name" value="Tetraspanin/Peripherin"/>
</dbReference>
<dbReference type="PANTHER" id="PTHR19282:SF431">
    <property type="entry name" value="TETRASPANIN 26A, ISOFORM B-RELATED"/>
    <property type="match status" value="1"/>
</dbReference>
<feature type="transmembrane region" description="Helical" evidence="11">
    <location>
        <begin position="611"/>
        <end position="635"/>
    </location>
</feature>
<organism evidence="13 14">
    <name type="scientific">Artemia franciscana</name>
    <name type="common">Brine shrimp</name>
    <name type="synonym">Artemia sanfranciscana</name>
    <dbReference type="NCBI Taxonomy" id="6661"/>
    <lineage>
        <taxon>Eukaryota</taxon>
        <taxon>Metazoa</taxon>
        <taxon>Ecdysozoa</taxon>
        <taxon>Arthropoda</taxon>
        <taxon>Crustacea</taxon>
        <taxon>Branchiopoda</taxon>
        <taxon>Anostraca</taxon>
        <taxon>Artemiidae</taxon>
        <taxon>Artemia</taxon>
    </lineage>
</organism>
<dbReference type="PROSITE" id="PS50071">
    <property type="entry name" value="HOMEOBOX_2"/>
    <property type="match status" value="1"/>
</dbReference>
<feature type="domain" description="Homeobox" evidence="12">
    <location>
        <begin position="227"/>
        <end position="287"/>
    </location>
</feature>
<keyword evidence="5 9" id="KW-0238">DNA-binding</keyword>
<accession>A0AA88IES1</accession>
<feature type="DNA-binding region" description="Homeobox" evidence="9">
    <location>
        <begin position="229"/>
        <end position="288"/>
    </location>
</feature>
<dbReference type="Gene3D" id="1.10.1450.10">
    <property type="entry name" value="Tetraspanin"/>
    <property type="match status" value="1"/>
</dbReference>
<proteinExistence type="predicted"/>
<keyword evidence="6 11" id="KW-0472">Membrane</keyword>
<keyword evidence="4 11" id="KW-1133">Transmembrane helix</keyword>
<gene>
    <name evidence="13" type="ORF">QYM36_004389</name>
</gene>
<evidence type="ECO:0000256" key="11">
    <source>
        <dbReference type="SAM" id="Phobius"/>
    </source>
</evidence>
<sequence length="648" mass="74400">MSFRDLKANNLKKFAEEMKVISWETILEEKDPSKAFEKFYVTLNQIYDRTCPVKTVKLKNNSIRKPLVDEELLYMIQHRNYLFKHYSSQPNDDNRAQFIEYRNKTNSLRRRKMKNYYTAYFEENKNDPKKTWKAINEVIKGTKKKQIIAIQANDRIADNPVEVAELFAHHFSNIGKMIQSKIPSDQPSTLEFEDNRGDGHKMNIEPYGMLPPGHLNGVPRSRYQENDAARRSRTAFSKSQVEKLEKEYAQDPYISRTRRLELSSEIGIPESTIKIWFQNRRMKQKRIQMPISVADANFAAYLAIQTVRQREMQLAMQQSYFHALAPYPYAVATYQPLPLLQLVRYLHFHRYLQRRVVKGHHHLGLTGLSIMAIGIWAWTEKDTFNNLSKLTNIALDPAFVLIVTGAVTFIIGFTGCVGALRENTCLLASYAIFLAILLLLEMTAGILGFIFKDWIKSQATNGFQAFIVHYRDDPDQQNLIDWIQDSWLQCCGIEGPKDWDRNIYFNCSSVEVGSREACGVPFSCCKPQPGEIIKNKQCGYDVRKQDYTGDKSLIVYERGCLRAGEEWVESNLIPVACVTVSIAILQNLDVGKIINEKGCLQAGQDWLERNMFIVAGMAAIAGIIQILGICFAQNLRADVFAQKSRWGS</sequence>
<evidence type="ECO:0000256" key="5">
    <source>
        <dbReference type="ARBA" id="ARBA00023125"/>
    </source>
</evidence>
<keyword evidence="8 9" id="KW-0539">Nucleus</keyword>
<reference evidence="13" key="1">
    <citation type="submission" date="2023-07" db="EMBL/GenBank/DDBJ databases">
        <title>Chromosome-level genome assembly of Artemia franciscana.</title>
        <authorList>
            <person name="Jo E."/>
        </authorList>
    </citation>
    <scope>NUCLEOTIDE SEQUENCE</scope>
    <source>
        <tissue evidence="13">Whole body</tissue>
    </source>
</reference>
<dbReference type="FunFam" id="1.10.1450.10:FF:000023">
    <property type="entry name" value="Tetraspanin"/>
    <property type="match status" value="1"/>
</dbReference>
<dbReference type="SUPFAM" id="SSF46689">
    <property type="entry name" value="Homeodomain-like"/>
    <property type="match status" value="1"/>
</dbReference>
<dbReference type="CDD" id="cd03159">
    <property type="entry name" value="TM4SF9_like_LEL"/>
    <property type="match status" value="1"/>
</dbReference>
<dbReference type="CDD" id="cd00086">
    <property type="entry name" value="homeodomain"/>
    <property type="match status" value="1"/>
</dbReference>
<evidence type="ECO:0000313" key="14">
    <source>
        <dbReference type="Proteomes" id="UP001187531"/>
    </source>
</evidence>
<evidence type="ECO:0000259" key="12">
    <source>
        <dbReference type="PROSITE" id="PS50071"/>
    </source>
</evidence>
<evidence type="ECO:0000256" key="4">
    <source>
        <dbReference type="ARBA" id="ARBA00022989"/>
    </source>
</evidence>
<dbReference type="Pfam" id="PF00335">
    <property type="entry name" value="Tetraspanin"/>
    <property type="match status" value="1"/>
</dbReference>
<evidence type="ECO:0000256" key="9">
    <source>
        <dbReference type="PROSITE-ProRule" id="PRU00108"/>
    </source>
</evidence>
<dbReference type="AlphaFoldDB" id="A0AA88IES1"/>